<dbReference type="eggNOG" id="ENOG5033MCU">
    <property type="taxonomic scope" value="Bacteria"/>
</dbReference>
<dbReference type="HOGENOM" id="CLU_1915300_0_0_6"/>
<dbReference type="EMBL" id="CP009888">
    <property type="protein sequence ID" value="AIY64075.1"/>
    <property type="molecule type" value="Genomic_DNA"/>
</dbReference>
<accession>A0A0A7EBT0</accession>
<name>A0A0A7EBT0_9GAMM</name>
<evidence type="ECO:0000313" key="2">
    <source>
        <dbReference type="Proteomes" id="UP000030341"/>
    </source>
</evidence>
<proteinExistence type="predicted"/>
<dbReference type="RefSeq" id="WP_038638119.1">
    <property type="nucleotide sequence ID" value="NZ_CP009888.1"/>
</dbReference>
<reference evidence="1 2" key="1">
    <citation type="submission" date="2014-11" db="EMBL/GenBank/DDBJ databases">
        <title>Complete Genome Sequence of Pseudoalteromonas sp. Strain OCN003 Isolated from Kaneohe Bay, Oahu, Hawaii.</title>
        <authorList>
            <person name="Beurmann S."/>
            <person name="Videau P."/>
            <person name="Ushijima B."/>
            <person name="Smith A.M."/>
            <person name="Aeby G.S."/>
            <person name="Callahan S.M."/>
            <person name="Belcaid M."/>
        </authorList>
    </citation>
    <scope>NUCLEOTIDE SEQUENCE [LARGE SCALE GENOMIC DNA]</scope>
    <source>
        <strain evidence="1 2">OCN003</strain>
    </source>
</reference>
<dbReference type="OrthoDB" id="6335299at2"/>
<keyword evidence="2" id="KW-1185">Reference proteome</keyword>
<dbReference type="AlphaFoldDB" id="A0A0A7EBT0"/>
<protein>
    <recommendedName>
        <fullName evidence="3">STAS/SEC14 domain-containing protein</fullName>
    </recommendedName>
</protein>
<sequence>MFEKFKMHGDVNLNWQGKTLEINTTGPWNSEFFIHLHEQLINMVRKQQITDFDVLLNIHGEALPTPDAQAAHIEFLKASSAKAVAVNLERCVTKSMTQQVCDHVYPAAGLTHQCFDNKTQAIQWLNAKTREE</sequence>
<organism evidence="1 2">
    <name type="scientific">Pseudoalteromonas piratica</name>
    <dbReference type="NCBI Taxonomy" id="1348114"/>
    <lineage>
        <taxon>Bacteria</taxon>
        <taxon>Pseudomonadati</taxon>
        <taxon>Pseudomonadota</taxon>
        <taxon>Gammaproteobacteria</taxon>
        <taxon>Alteromonadales</taxon>
        <taxon>Pseudoalteromonadaceae</taxon>
        <taxon>Pseudoalteromonas</taxon>
    </lineage>
</organism>
<dbReference type="KEGG" id="pseo:OM33_02080"/>
<evidence type="ECO:0008006" key="3">
    <source>
        <dbReference type="Google" id="ProtNLM"/>
    </source>
</evidence>
<dbReference type="Proteomes" id="UP000030341">
    <property type="component" value="Chromosome 1"/>
</dbReference>
<gene>
    <name evidence="1" type="ORF">OM33_02080</name>
</gene>
<evidence type="ECO:0000313" key="1">
    <source>
        <dbReference type="EMBL" id="AIY64075.1"/>
    </source>
</evidence>